<reference evidence="2" key="1">
    <citation type="submission" date="2017-11" db="EMBL/GenBank/DDBJ databases">
        <title>The complete genome sequence of Sphingopyxis pomeranensis sp. nov. strain WS5A3p.</title>
        <authorList>
            <person name="Kaminski M.A."/>
        </authorList>
    </citation>
    <scope>NUCLEOTIDE SEQUENCE [LARGE SCALE GENOMIC DNA]</scope>
    <source>
        <strain evidence="2">WS5A3p</strain>
    </source>
</reference>
<organism evidence="1 2">
    <name type="scientific">Sphingopyxis lindanitolerans</name>
    <dbReference type="NCBI Taxonomy" id="2054227"/>
    <lineage>
        <taxon>Bacteria</taxon>
        <taxon>Pseudomonadati</taxon>
        <taxon>Pseudomonadota</taxon>
        <taxon>Alphaproteobacteria</taxon>
        <taxon>Sphingomonadales</taxon>
        <taxon>Sphingomonadaceae</taxon>
        <taxon>Sphingopyxis</taxon>
    </lineage>
</organism>
<proteinExistence type="predicted"/>
<dbReference type="AlphaFoldDB" id="A0A2S8B946"/>
<evidence type="ECO:0000313" key="2">
    <source>
        <dbReference type="Proteomes" id="UP000238954"/>
    </source>
</evidence>
<evidence type="ECO:0000313" key="1">
    <source>
        <dbReference type="EMBL" id="PQM28846.1"/>
    </source>
</evidence>
<dbReference type="RefSeq" id="WP_105999012.1">
    <property type="nucleotide sequence ID" value="NZ_CM009578.1"/>
</dbReference>
<sequence>MVGARFFSLKVIGNGSGVAEAIAERLTKGHDFTETEQGPFDLVMIDAVDEEGDTPFLELSDEDFERLYLAPTVRLERVTAMARTLIKPSGSLLLVGTDAYLGKPEGAPQSAAAGSTVILGRSLGRMDPPVRCNIILLPIECDRRHPDMFGDAARLALAVTGSETLCGLRLFLDGAAHLASRHVEYG</sequence>
<keyword evidence="2" id="KW-1185">Reference proteome</keyword>
<dbReference type="Proteomes" id="UP000238954">
    <property type="component" value="Chromosome"/>
</dbReference>
<name>A0A2S8B946_9SPHN</name>
<gene>
    <name evidence="1" type="ORF">CVO77_10540</name>
</gene>
<dbReference type="OrthoDB" id="9902652at2"/>
<dbReference type="EMBL" id="PHFW01000002">
    <property type="protein sequence ID" value="PQM28846.1"/>
    <property type="molecule type" value="Genomic_DNA"/>
</dbReference>
<protein>
    <submittedName>
        <fullName evidence="1">Uncharacterized protein</fullName>
    </submittedName>
</protein>
<accession>A0A2S8B946</accession>
<comment type="caution">
    <text evidence="1">The sequence shown here is derived from an EMBL/GenBank/DDBJ whole genome shotgun (WGS) entry which is preliminary data.</text>
</comment>